<evidence type="ECO:0000259" key="5">
    <source>
        <dbReference type="PROSITE" id="PS50853"/>
    </source>
</evidence>
<dbReference type="InterPro" id="IPR013783">
    <property type="entry name" value="Ig-like_fold"/>
</dbReference>
<dbReference type="Pfam" id="PF00754">
    <property type="entry name" value="F5_F8_type_C"/>
    <property type="match status" value="1"/>
</dbReference>
<dbReference type="SUPFAM" id="SSF49265">
    <property type="entry name" value="Fibronectin type III"/>
    <property type="match status" value="1"/>
</dbReference>
<dbReference type="InterPro" id="IPR000322">
    <property type="entry name" value="Glyco_hydro_31_TIM"/>
</dbReference>
<dbReference type="PANTHER" id="PTHR22762:SF166">
    <property type="entry name" value="ALPHA-GLUCOSIDASE"/>
    <property type="match status" value="1"/>
</dbReference>
<feature type="domain" description="Fibronectin type-III" evidence="5">
    <location>
        <begin position="879"/>
        <end position="979"/>
    </location>
</feature>
<dbReference type="SUPFAM" id="SSF51445">
    <property type="entry name" value="(Trans)glycosidases"/>
    <property type="match status" value="1"/>
</dbReference>
<gene>
    <name evidence="8" type="ORF">E6L36_00895</name>
    <name evidence="7" type="ORF">H0N82_00495</name>
</gene>
<dbReference type="InterPro" id="IPR003961">
    <property type="entry name" value="FN3_dom"/>
</dbReference>
<dbReference type="InterPro" id="IPR033403">
    <property type="entry name" value="DUF5110"/>
</dbReference>
<dbReference type="Gene3D" id="2.60.40.10">
    <property type="entry name" value="Immunoglobulins"/>
    <property type="match status" value="1"/>
</dbReference>
<dbReference type="EMBL" id="JACCKI010000001">
    <property type="protein sequence ID" value="NZA03628.1"/>
    <property type="molecule type" value="Genomic_DNA"/>
</dbReference>
<dbReference type="Gene3D" id="2.60.40.1180">
    <property type="entry name" value="Golgi alpha-mannosidase II"/>
    <property type="match status" value="2"/>
</dbReference>
<keyword evidence="2" id="KW-0175">Coiled coil</keyword>
<dbReference type="PANTHER" id="PTHR22762">
    <property type="entry name" value="ALPHA-GLUCOSIDASE"/>
    <property type="match status" value="1"/>
</dbReference>
<feature type="domain" description="Dockerin" evidence="6">
    <location>
        <begin position="1135"/>
        <end position="1206"/>
    </location>
</feature>
<dbReference type="Gene3D" id="3.20.20.80">
    <property type="entry name" value="Glycosidases"/>
    <property type="match status" value="1"/>
</dbReference>
<dbReference type="InterPro" id="IPR048395">
    <property type="entry name" value="Glyco_hydro_31_C"/>
</dbReference>
<dbReference type="GO" id="GO:0000272">
    <property type="term" value="P:polysaccharide catabolic process"/>
    <property type="evidence" value="ECO:0007669"/>
    <property type="project" value="InterPro"/>
</dbReference>
<feature type="compositionally biased region" description="Basic and acidic residues" evidence="3">
    <location>
        <begin position="1747"/>
        <end position="1757"/>
    </location>
</feature>
<dbReference type="Gene3D" id="1.10.1330.10">
    <property type="entry name" value="Dockerin domain"/>
    <property type="match status" value="1"/>
</dbReference>
<comment type="caution">
    <text evidence="7">The sequence shown here is derived from an EMBL/GenBank/DDBJ whole genome shotgun (WGS) entry which is preliminary data.</text>
</comment>
<dbReference type="InterPro" id="IPR036116">
    <property type="entry name" value="FN3_sf"/>
</dbReference>
<dbReference type="Gene3D" id="2.60.40.1760">
    <property type="entry name" value="glycosyl hydrolase (family 31)"/>
    <property type="match status" value="1"/>
</dbReference>
<evidence type="ECO:0000313" key="8">
    <source>
        <dbReference type="EMBL" id="THC79097.1"/>
    </source>
</evidence>
<dbReference type="Pfam" id="PF17137">
    <property type="entry name" value="DUF5110"/>
    <property type="match status" value="1"/>
</dbReference>
<evidence type="ECO:0000313" key="7">
    <source>
        <dbReference type="EMBL" id="NZA03628.1"/>
    </source>
</evidence>
<name>A0A508YJC4_LACRH</name>
<feature type="region of interest" description="Disordered" evidence="3">
    <location>
        <begin position="1695"/>
        <end position="1765"/>
    </location>
</feature>
<accession>A0A508YJC4</accession>
<dbReference type="Gene3D" id="1.20.1270.70">
    <property type="entry name" value="Designed single chain three-helix bundle"/>
    <property type="match status" value="1"/>
</dbReference>
<dbReference type="InterPro" id="IPR018247">
    <property type="entry name" value="EF_Hand_1_Ca_BS"/>
</dbReference>
<feature type="compositionally biased region" description="Pro residues" evidence="3">
    <location>
        <begin position="1707"/>
        <end position="1730"/>
    </location>
</feature>
<reference evidence="8 9" key="1">
    <citation type="submission" date="2019-04" db="EMBL/GenBank/DDBJ databases">
        <title>Genome Announcement to Ensure Probiotic Safety of Lactobacillus rhamnosus UBLR-58.</title>
        <authorList>
            <person name="Sulthana A."/>
            <person name="Lakshmi S.G."/>
            <person name="Madempudi R.S."/>
        </authorList>
    </citation>
    <scope>NUCLEOTIDE SEQUENCE [LARGE SCALE GENOMIC DNA]</scope>
    <source>
        <strain evidence="8 9">UBLR-58</strain>
    </source>
</reference>
<feature type="domain" description="F5/8 type C" evidence="4">
    <location>
        <begin position="969"/>
        <end position="1129"/>
    </location>
</feature>
<evidence type="ECO:0000259" key="4">
    <source>
        <dbReference type="PROSITE" id="PS50022"/>
    </source>
</evidence>
<dbReference type="CDD" id="cd14254">
    <property type="entry name" value="Dockerin_II"/>
    <property type="match status" value="1"/>
</dbReference>
<dbReference type="SUPFAM" id="SSF74650">
    <property type="entry name" value="Galactose mutarotase-like"/>
    <property type="match status" value="1"/>
</dbReference>
<dbReference type="PROSITE" id="PS50853">
    <property type="entry name" value="FN3"/>
    <property type="match status" value="1"/>
</dbReference>
<dbReference type="InterPro" id="IPR011013">
    <property type="entry name" value="Gal_mutarotase_sf_dom"/>
</dbReference>
<protein>
    <submittedName>
        <fullName evidence="8">DUF5110 domain-containing protein</fullName>
    </submittedName>
    <submittedName>
        <fullName evidence="7">Discoidin domain-containing protein</fullName>
    </submittedName>
</protein>
<dbReference type="CDD" id="cd08759">
    <property type="entry name" value="Type_III_cohesin_like"/>
    <property type="match status" value="1"/>
</dbReference>
<dbReference type="Pfam" id="PF07554">
    <property type="entry name" value="FIVAR"/>
    <property type="match status" value="4"/>
</dbReference>
<dbReference type="Proteomes" id="UP000307517">
    <property type="component" value="Unassembled WGS sequence"/>
</dbReference>
<dbReference type="GO" id="GO:0004553">
    <property type="term" value="F:hydrolase activity, hydrolyzing O-glycosyl compounds"/>
    <property type="evidence" value="ECO:0007669"/>
    <property type="project" value="InterPro"/>
</dbReference>
<dbReference type="PROSITE" id="PS50022">
    <property type="entry name" value="FA58C_3"/>
    <property type="match status" value="1"/>
</dbReference>
<reference evidence="7 10" key="2">
    <citation type="submission" date="2020-07" db="EMBL/GenBank/DDBJ databases">
        <title>Organ Donor 1.</title>
        <authorList>
            <person name="Marsh A.J."/>
            <person name="Azcarate-Peril M.A."/>
        </authorList>
    </citation>
    <scope>NUCLEOTIDE SEQUENCE [LARGE SCALE GENOMIC DNA]</scope>
    <source>
        <strain evidence="7 10">AMC0712</strain>
    </source>
</reference>
<evidence type="ECO:0000256" key="1">
    <source>
        <dbReference type="ARBA" id="ARBA00007806"/>
    </source>
</evidence>
<evidence type="ECO:0000313" key="9">
    <source>
        <dbReference type="Proteomes" id="UP000307517"/>
    </source>
</evidence>
<evidence type="ECO:0000256" key="3">
    <source>
        <dbReference type="SAM" id="MobiDB-lite"/>
    </source>
</evidence>
<dbReference type="SUPFAM" id="SSF63446">
    <property type="entry name" value="Type I dockerin domain"/>
    <property type="match status" value="1"/>
</dbReference>
<evidence type="ECO:0000313" key="10">
    <source>
        <dbReference type="Proteomes" id="UP000552935"/>
    </source>
</evidence>
<dbReference type="Gene3D" id="2.60.120.260">
    <property type="entry name" value="Galactose-binding domain-like"/>
    <property type="match status" value="1"/>
</dbReference>
<proteinExistence type="inferred from homology"/>
<dbReference type="InterPro" id="IPR000421">
    <property type="entry name" value="FA58C"/>
</dbReference>
<organism evidence="7 10">
    <name type="scientific">Lacticaseibacillus rhamnosus</name>
    <name type="common">Lactobacillus rhamnosus</name>
    <dbReference type="NCBI Taxonomy" id="47715"/>
    <lineage>
        <taxon>Bacteria</taxon>
        <taxon>Bacillati</taxon>
        <taxon>Bacillota</taxon>
        <taxon>Bacilli</taxon>
        <taxon>Lactobacillales</taxon>
        <taxon>Lactobacillaceae</taxon>
        <taxon>Lacticaseibacillus</taxon>
    </lineage>
</organism>
<dbReference type="PROSITE" id="PS00018">
    <property type="entry name" value="EF_HAND_1"/>
    <property type="match status" value="1"/>
</dbReference>
<dbReference type="Gene3D" id="1.20.1270.90">
    <property type="entry name" value="AF1782-like"/>
    <property type="match status" value="3"/>
</dbReference>
<dbReference type="InterPro" id="IPR016134">
    <property type="entry name" value="Dockerin_dom"/>
</dbReference>
<dbReference type="InterPro" id="IPR013780">
    <property type="entry name" value="Glyco_hydro_b"/>
</dbReference>
<dbReference type="InterPro" id="IPR036439">
    <property type="entry name" value="Dockerin_dom_sf"/>
</dbReference>
<evidence type="ECO:0000256" key="2">
    <source>
        <dbReference type="SAM" id="Coils"/>
    </source>
</evidence>
<sequence>MHNGMKTVKDRPRVPRSLLYSSAVLSLTATVVYVSSTVPVTAAKGSEPATSSAVKKASTSMLNIVNVTKQTHYFEVTYSNNLKARVFILANNQFRFYADPSGKFAAPAQSEKGLNAKIFTKEIDASAAKVFAAATLDHNGDGWTIKTDAIAIGFNQANATLQVSKGSKVVMAESQPLEITNDHATQVLKRGTDQFFGGGTQNGNFTLTGKNVKIENTGNWVDGGVASPNPFYWSTAGYGVVRNTFKPGNYDFGASDDGQVKTTHQENRFDAVYFFDAKPYDLLKDYYDLTGAPAMMPRYGLYEAHLNAYNRDTWVPVSEGTSGAIKFEDGKYYKEYQPGKIPAGQSGIKESLNGELNNYQFSARAVIDRYQKNDMPLGWFLPNDGYGAGYGQTDTLAGNLQNLKSFADYADQHGVATGLWTQQNLSPVDPANPKPDDRDFAKEVAIGVKALKTDVAWVGSGYSFGLDGLAKADAMMTQVKGDSLRPFAITLDGWAGTQRYAGVWTGDQTGGQWEYIRFHIPTYIGTGLSGQPYVGSDMDGIFGGGNPIVNTRDFQWKAFTPIQLNMDGWGANPKTPFSFDQQTTAINRAYNKQKTMLMPYNYTASAQSVFDGKPMVRGLFLDYPNIPEAYTDLVKYEYLWGDNFLVAPIYQNTAADEKGNDVRNGIYLPNKQQVWVDYYTGKEYRGGQVLNNFEAPIWKLPVFVKKGAVIPTTPAHNTPKAFDQTKRQFQIFPASGKNDFTVYEDDGISKKYLKGAHAQTKVTSELQKDQLTVNVDPLTGDYSGLNPDRTTEFAIRTSGKPAKVTASVGGQTVKLTAVDNLKDFTAGENVYFVNKQYHTNDFLDQLADKSIDQNFLQVKLEKTNVKSNAIKLTVDGINATDDPTTEALPESDEVAVPTEIKQNDQTTTDTTVGIDWKPVNDATSYDVKADGVVYRNLTKPEFLLTPVKSQTKHTFQVRAATAKAVSKWSNEQTFSSKDNPLRLAVKMSNPQVTAPITGVPIWQGKDNAAHLFDQDLTTMAHSNWFTTPPKQSATPMTITAELDGVYDLDHVTYVPREDGGNGTLSALKVETSLDGIHWHQAGEGKGWTWDGKDKTITFDKNEKAQYVRFVIPKGTSRGDFVSGRELLLFKRDGSSKAVLGDITNDGRVNEDDQTSLMNYAGLTANIDSDFNGYVQNGDLNRNGVIDAFDINYVMTKLGKTPVTKPDEQAPAGTLALEAEKQTYLPGETITLNLLGKDLANVNSLFARVPLTNPNVELVKVEPTQATAQMVNFSKTRTHGDNSRDLYLIFANEGQQKRLSGDQKLATITLRTKTRMTKAALSFALSDPMLTNQWGPESLPQAPAPITILPADTSAPDQAKAQLTALIDGVNALDPKLFTAASWQAVTAQRDKASQVLNVDNVTVDALNQAYADLKHALGKLEADRGVTQDQLKKLIEAAEALKADQYTAESFAKLTDAVAAAKPVSADANATQAQIQAAIQAISNAWFALEVKQQPQVTTLEQWVKVAANLNAADYTPNSFTQLTTVLDEAKKALTDPTTSAATQQKLADQLQGAIDALVPRADKQSLAALVKATEKLKASDYTASSYAKLQTALKPARLVLSDPNAAQSEVGKQADALMAAMLQLEKQPDKTELVSLITKAAEFKAKAYTDASFADLKTALAQARAVNKDSEASVAKVEAAVANLKAAINHLVKAAPTPEPGKDPHNPPVPTPGPGKDPSTPSNPEPGIPPKDKTPQQHAGFNGESADTHKSTKNRDQMPNAGDRAQPVLAVLGATLIGLLGYVKLRQHHKNND</sequence>
<dbReference type="SUPFAM" id="SSF49785">
    <property type="entry name" value="Galactose-binding domain-like"/>
    <property type="match status" value="1"/>
</dbReference>
<feature type="coiled-coil region" evidence="2">
    <location>
        <begin position="1668"/>
        <end position="1695"/>
    </location>
</feature>
<dbReference type="RefSeq" id="WP_005690728.1">
    <property type="nucleotide sequence ID" value="NZ_CABFNI010000001.1"/>
</dbReference>
<dbReference type="PROSITE" id="PS51766">
    <property type="entry name" value="DOCKERIN"/>
    <property type="match status" value="1"/>
</dbReference>
<dbReference type="SUPFAM" id="SSF51011">
    <property type="entry name" value="Glycosyl hydrolase domain"/>
    <property type="match status" value="1"/>
</dbReference>
<comment type="similarity">
    <text evidence="1">Belongs to the glycosyl hydrolase 31 family.</text>
</comment>
<dbReference type="InterPro" id="IPR008979">
    <property type="entry name" value="Galactose-bd-like_sf"/>
</dbReference>
<dbReference type="EMBL" id="SSHM01000001">
    <property type="protein sequence ID" value="THC79097.1"/>
    <property type="molecule type" value="Genomic_DNA"/>
</dbReference>
<dbReference type="CDD" id="cd14752">
    <property type="entry name" value="GH31_N"/>
    <property type="match status" value="1"/>
</dbReference>
<dbReference type="GO" id="GO:0030246">
    <property type="term" value="F:carbohydrate binding"/>
    <property type="evidence" value="ECO:0007669"/>
    <property type="project" value="InterPro"/>
</dbReference>
<evidence type="ECO:0000259" key="6">
    <source>
        <dbReference type="PROSITE" id="PS51766"/>
    </source>
</evidence>
<dbReference type="Pfam" id="PF01055">
    <property type="entry name" value="Glyco_hydro_31_2nd"/>
    <property type="match status" value="1"/>
</dbReference>
<dbReference type="Pfam" id="PF21365">
    <property type="entry name" value="Glyco_hydro_31_3rd"/>
    <property type="match status" value="1"/>
</dbReference>
<dbReference type="InterPro" id="IPR017853">
    <property type="entry name" value="GH"/>
</dbReference>
<dbReference type="Proteomes" id="UP000552935">
    <property type="component" value="Unassembled WGS sequence"/>
</dbReference>